<dbReference type="EMBL" id="CM056811">
    <property type="protein sequence ID" value="KAJ8637935.1"/>
    <property type="molecule type" value="Genomic_DNA"/>
</dbReference>
<evidence type="ECO:0000313" key="1">
    <source>
        <dbReference type="EMBL" id="KAJ8637935.1"/>
    </source>
</evidence>
<dbReference type="Proteomes" id="UP001234297">
    <property type="component" value="Chromosome 3"/>
</dbReference>
<comment type="caution">
    <text evidence="1">The sequence shown here is derived from an EMBL/GenBank/DDBJ whole genome shotgun (WGS) entry which is preliminary data.</text>
</comment>
<keyword evidence="2" id="KW-1185">Reference proteome</keyword>
<gene>
    <name evidence="1" type="ORF">MRB53_012202</name>
</gene>
<proteinExistence type="predicted"/>
<accession>A0ACC2LX04</accession>
<organism evidence="1 2">
    <name type="scientific">Persea americana</name>
    <name type="common">Avocado</name>
    <dbReference type="NCBI Taxonomy" id="3435"/>
    <lineage>
        <taxon>Eukaryota</taxon>
        <taxon>Viridiplantae</taxon>
        <taxon>Streptophyta</taxon>
        <taxon>Embryophyta</taxon>
        <taxon>Tracheophyta</taxon>
        <taxon>Spermatophyta</taxon>
        <taxon>Magnoliopsida</taxon>
        <taxon>Magnoliidae</taxon>
        <taxon>Laurales</taxon>
        <taxon>Lauraceae</taxon>
        <taxon>Persea</taxon>
    </lineage>
</organism>
<sequence length="124" mass="14469">MTSHRDFREFLDSSPLSDLAFVGLPYTWSNNRAPPNRILQRLDRRILERLDRCLGNDEWTRHFGEFAVHHLSRIRSDHCLFLQRLLDGDLTLQIFALKICGCSCFSLASIRFQKRPGRILAIPT</sequence>
<evidence type="ECO:0000313" key="2">
    <source>
        <dbReference type="Proteomes" id="UP001234297"/>
    </source>
</evidence>
<reference evidence="1 2" key="1">
    <citation type="journal article" date="2022" name="Hortic Res">
        <title>A haplotype resolved chromosomal level avocado genome allows analysis of novel avocado genes.</title>
        <authorList>
            <person name="Nath O."/>
            <person name="Fletcher S.J."/>
            <person name="Hayward A."/>
            <person name="Shaw L.M."/>
            <person name="Masouleh A.K."/>
            <person name="Furtado A."/>
            <person name="Henry R.J."/>
            <person name="Mitter N."/>
        </authorList>
    </citation>
    <scope>NUCLEOTIDE SEQUENCE [LARGE SCALE GENOMIC DNA]</scope>
    <source>
        <strain evidence="2">cv. Hass</strain>
    </source>
</reference>
<protein>
    <submittedName>
        <fullName evidence="1">Uncharacterized protein</fullName>
    </submittedName>
</protein>
<name>A0ACC2LX04_PERAE</name>